<gene>
    <name evidence="1" type="ORF">U729_3216</name>
</gene>
<dbReference type="RefSeq" id="WP_040113757.1">
    <property type="nucleotide sequence ID" value="NZ_CP006906.1"/>
</dbReference>
<dbReference type="EMBL" id="CP006906">
    <property type="protein sequence ID" value="AIY85379.1"/>
    <property type="molecule type" value="Genomic_DNA"/>
</dbReference>
<dbReference type="HOGENOM" id="CLU_1755633_0_0_9"/>
<name>A0A0A7G0I5_9CLOT</name>
<evidence type="ECO:0000313" key="1">
    <source>
        <dbReference type="EMBL" id="AIY85379.1"/>
    </source>
</evidence>
<dbReference type="Proteomes" id="UP000030635">
    <property type="component" value="Plasmid pCBJ"/>
</dbReference>
<sequence length="148" mass="17313">MRRDKALGMIERLIVSYKYKKLPDDLSANVREWFFKDIINDIDLDNLKNYKVNNSDNIPLISKIDRIVIGDYGPLIEFDSINANMDMLYIDPKEAHRVSNEMIDNENYIVYTSNGKDKIFLQLKKVEYADLLIGKLYISPYSVIILKN</sequence>
<geneLocation type="plasmid" evidence="1 2">
    <name>pCBJ</name>
</geneLocation>
<accession>A0A0A7G0I5</accession>
<dbReference type="KEGG" id="cbv:U729_3216"/>
<organism evidence="1 2">
    <name type="scientific">Clostridium baratii str. Sullivan</name>
    <dbReference type="NCBI Taxonomy" id="1415775"/>
    <lineage>
        <taxon>Bacteria</taxon>
        <taxon>Bacillati</taxon>
        <taxon>Bacillota</taxon>
        <taxon>Clostridia</taxon>
        <taxon>Eubacteriales</taxon>
        <taxon>Clostridiaceae</taxon>
        <taxon>Clostridium</taxon>
    </lineage>
</organism>
<proteinExistence type="predicted"/>
<evidence type="ECO:0000313" key="2">
    <source>
        <dbReference type="Proteomes" id="UP000030635"/>
    </source>
</evidence>
<keyword evidence="2" id="KW-1185">Reference proteome</keyword>
<protein>
    <submittedName>
        <fullName evidence="1">Uncharacterized protein</fullName>
    </submittedName>
</protein>
<dbReference type="AlphaFoldDB" id="A0A0A7G0I5"/>
<reference evidence="1 2" key="1">
    <citation type="journal article" date="2015" name="Infect. Genet. Evol.">
        <title>Genomic sequences of six botulinum neurotoxin-producing strains representing three clostridial species illustrate the mobility and diversity of botulinum neurotoxin genes.</title>
        <authorList>
            <person name="Smith T.J."/>
            <person name="Hill K.K."/>
            <person name="Xie G."/>
            <person name="Foley B.T."/>
            <person name="Williamson C.H."/>
            <person name="Foster J.T."/>
            <person name="Johnson S.L."/>
            <person name="Chertkov O."/>
            <person name="Teshima H."/>
            <person name="Gibbons H.S."/>
            <person name="Johnsky L.A."/>
            <person name="Karavis M.A."/>
            <person name="Smith L.A."/>
        </authorList>
    </citation>
    <scope>NUCLEOTIDE SEQUENCE [LARGE SCALE GENOMIC DNA]</scope>
    <source>
        <strain evidence="1">Sullivan</strain>
        <plasmid evidence="2">Plasmid pCBJ</plasmid>
    </source>
</reference>
<keyword evidence="1" id="KW-0614">Plasmid</keyword>